<evidence type="ECO:0000256" key="1">
    <source>
        <dbReference type="SAM" id="MobiDB-lite"/>
    </source>
</evidence>
<organism evidence="2 3">
    <name type="scientific">Sutterella megalosphaeroides</name>
    <dbReference type="NCBI Taxonomy" id="2494234"/>
    <lineage>
        <taxon>Bacteria</taxon>
        <taxon>Pseudomonadati</taxon>
        <taxon>Pseudomonadota</taxon>
        <taxon>Betaproteobacteria</taxon>
        <taxon>Burkholderiales</taxon>
        <taxon>Sutterellaceae</taxon>
        <taxon>Sutterella</taxon>
    </lineage>
</organism>
<accession>A0A2Z6I8Z8</accession>
<keyword evidence="3" id="KW-1185">Reference proteome</keyword>
<dbReference type="SUPFAM" id="SSF53790">
    <property type="entry name" value="Tetrapyrrole methylase"/>
    <property type="match status" value="1"/>
</dbReference>
<dbReference type="GO" id="GO:0008168">
    <property type="term" value="F:methyltransferase activity"/>
    <property type="evidence" value="ECO:0007669"/>
    <property type="project" value="UniProtKB-KW"/>
</dbReference>
<feature type="compositionally biased region" description="Basic and acidic residues" evidence="1">
    <location>
        <begin position="257"/>
        <end position="275"/>
    </location>
</feature>
<feature type="region of interest" description="Disordered" evidence="1">
    <location>
        <begin position="250"/>
        <end position="310"/>
    </location>
</feature>
<dbReference type="KEGG" id="sutt:SUTMEG_06930"/>
<dbReference type="PANTHER" id="PTHR46111:SF2">
    <property type="entry name" value="SAM-DEPENDENT METHYLTRANSFERASE"/>
    <property type="match status" value="1"/>
</dbReference>
<dbReference type="PANTHER" id="PTHR46111">
    <property type="entry name" value="RIBOSOMAL RNA SMALL SUBUNIT METHYLTRANSFERASE I"/>
    <property type="match status" value="1"/>
</dbReference>
<evidence type="ECO:0000313" key="3">
    <source>
        <dbReference type="Proteomes" id="UP000271003"/>
    </source>
</evidence>
<dbReference type="Gene3D" id="3.40.1010.10">
    <property type="entry name" value="Cobalt-precorrin-4 Transmethylase, Domain 1"/>
    <property type="match status" value="1"/>
</dbReference>
<keyword evidence="2" id="KW-0489">Methyltransferase</keyword>
<dbReference type="GO" id="GO:0032259">
    <property type="term" value="P:methylation"/>
    <property type="evidence" value="ECO:0007669"/>
    <property type="project" value="UniProtKB-KW"/>
</dbReference>
<dbReference type="InterPro" id="IPR014777">
    <property type="entry name" value="4pyrrole_Mease_sub1"/>
</dbReference>
<dbReference type="InterPro" id="IPR008189">
    <property type="entry name" value="rRNA_ssu_MeTfrase_I"/>
</dbReference>
<dbReference type="InterPro" id="IPR035996">
    <property type="entry name" value="4pyrrol_Methylase_sf"/>
</dbReference>
<name>A0A2Z6I8Z8_9BURK</name>
<dbReference type="EMBL" id="AP018786">
    <property type="protein sequence ID" value="BBF22802.1"/>
    <property type="molecule type" value="Genomic_DNA"/>
</dbReference>
<dbReference type="Proteomes" id="UP000271003">
    <property type="component" value="Chromosome"/>
</dbReference>
<evidence type="ECO:0000313" key="2">
    <source>
        <dbReference type="EMBL" id="BBF22802.1"/>
    </source>
</evidence>
<feature type="compositionally biased region" description="Basic and acidic residues" evidence="1">
    <location>
        <begin position="291"/>
        <end position="310"/>
    </location>
</feature>
<reference evidence="2 3" key="1">
    <citation type="journal article" date="2018" name="Int. J. Syst. Evol. Microbiol.">
        <title>Mesosutterella multiformis gen. nov., sp. nov., a member of the family Sutterellaceae and Sutterella megalosphaeroides sp. nov., isolated from human faeces.</title>
        <authorList>
            <person name="Sakamoto M."/>
            <person name="Ikeyama N."/>
            <person name="Kunihiro T."/>
            <person name="Iino T."/>
            <person name="Yuki M."/>
            <person name="Ohkuma M."/>
        </authorList>
    </citation>
    <scope>NUCLEOTIDE SEQUENCE [LARGE SCALE GENOMIC DNA]</scope>
    <source>
        <strain evidence="2 3">6FBBBH3</strain>
    </source>
</reference>
<feature type="compositionally biased region" description="Basic residues" evidence="1">
    <location>
        <begin position="276"/>
        <end position="286"/>
    </location>
</feature>
<dbReference type="CDD" id="cd11649">
    <property type="entry name" value="RsmI_like"/>
    <property type="match status" value="1"/>
</dbReference>
<gene>
    <name evidence="2" type="ORF">SUTMEG_06930</name>
</gene>
<keyword evidence="2" id="KW-0808">Transferase</keyword>
<dbReference type="InterPro" id="IPR014776">
    <property type="entry name" value="4pyrrole_Mease_sub2"/>
</dbReference>
<dbReference type="RefSeq" id="WP_179950565.1">
    <property type="nucleotide sequence ID" value="NZ_AP018786.1"/>
</dbReference>
<protein>
    <submittedName>
        <fullName evidence="2">S-adenosylmethionine-dependent methyltransferase</fullName>
    </submittedName>
</protein>
<sequence length="310" mass="33352">MPGTLYLFPNLISDGTVTAALPPDVRSLAGRIDHWLVEAAKTARSAIRTFGHPKPVAELSIVEIGHDPDPAQIDAWLEPLRSGFDMAVLSESGCPGVADPGAQIAARVQAAGGRVVPLVGPSSILLTLMASGLDGQRFRFLGYLPIREDERRAALKHAESESRASETQLFIETPYRNSSMMTSLVETLSADTRLTVATDITGATESIRTMRVDAWKRLWLEKPEEERTLPKLPTVFALLAAPSGAAAPRYAPVGAARKGEKNVERKGEKKTEKHGKLSGHRAHGAKSSKSSHGDASRRTGTDRAPKGGRR</sequence>
<proteinExistence type="predicted"/>
<dbReference type="AlphaFoldDB" id="A0A2Z6I8Z8"/>
<dbReference type="Gene3D" id="3.30.950.10">
    <property type="entry name" value="Methyltransferase, Cobalt-precorrin-4 Transmethylase, Domain 2"/>
    <property type="match status" value="1"/>
</dbReference>